<protein>
    <recommendedName>
        <fullName evidence="3">Rhodanese domain-containing protein</fullName>
    </recommendedName>
</protein>
<keyword evidence="1" id="KW-0808">Transferase</keyword>
<name>F4S517_MELLP</name>
<dbReference type="CDD" id="cd01449">
    <property type="entry name" value="TST_Repeat_2"/>
    <property type="match status" value="1"/>
</dbReference>
<dbReference type="GO" id="GO:0004792">
    <property type="term" value="F:thiosulfate-cyanide sulfurtransferase activity"/>
    <property type="evidence" value="ECO:0007669"/>
    <property type="project" value="TreeGrafter"/>
</dbReference>
<feature type="domain" description="Rhodanese" evidence="3">
    <location>
        <begin position="198"/>
        <end position="322"/>
    </location>
</feature>
<dbReference type="InterPro" id="IPR036873">
    <property type="entry name" value="Rhodanese-like_dom_sf"/>
</dbReference>
<evidence type="ECO:0000256" key="1">
    <source>
        <dbReference type="ARBA" id="ARBA00022679"/>
    </source>
</evidence>
<sequence length="331" mass="36613">MIPRLGMSSIKRNFSSRVIPKLMTPRQLLKAIEKPDHQFKVVDASWHMPNANRSPLAEFEKGRRLPNAVFFDHDKIADLTYAGGLPHMRPNLDTFRVAMNDLGISASDTVVFYDSLGIFSAPRAAWLLHSFHHPSIAVLDGGLPRWIAEGLPTDSGPPSSVKKLDYQLIGSHEECEGKRSVTSYDDIITNITDQRMEILDARPRPRFEGTAPEPRASLSSGHIPGSISLPFSELLATHNEGYRTFLSPEKLEEVFTSTFGSAERWEAVKQGEKELVTSCGSGMTACIIWLAIQICSGGDQAKVKVYDESWTGYASRPGSPIAMNLKGEQDK</sequence>
<dbReference type="Gene3D" id="3.40.250.10">
    <property type="entry name" value="Rhodanese-like domain"/>
    <property type="match status" value="2"/>
</dbReference>
<gene>
    <name evidence="4" type="ORF">MELLADRAFT_50455</name>
</gene>
<dbReference type="PANTHER" id="PTHR11364">
    <property type="entry name" value="THIOSULFATE SULFERTANSFERASE"/>
    <property type="match status" value="1"/>
</dbReference>
<feature type="domain" description="Rhodanese" evidence="3">
    <location>
        <begin position="35"/>
        <end position="155"/>
    </location>
</feature>
<dbReference type="InterPro" id="IPR045078">
    <property type="entry name" value="TST/MPST-like"/>
</dbReference>
<evidence type="ECO:0000259" key="3">
    <source>
        <dbReference type="PROSITE" id="PS50206"/>
    </source>
</evidence>
<dbReference type="OrthoDB" id="270167at2759"/>
<evidence type="ECO:0000313" key="4">
    <source>
        <dbReference type="EMBL" id="EGG00281.1"/>
    </source>
</evidence>
<dbReference type="Proteomes" id="UP000001072">
    <property type="component" value="Unassembled WGS sequence"/>
</dbReference>
<dbReference type="STRING" id="747676.F4S517"/>
<dbReference type="RefSeq" id="XP_007416480.1">
    <property type="nucleotide sequence ID" value="XM_007416418.1"/>
</dbReference>
<dbReference type="InParanoid" id="F4S517"/>
<reference evidence="5" key="1">
    <citation type="journal article" date="2011" name="Proc. Natl. Acad. Sci. U.S.A.">
        <title>Obligate biotrophy features unraveled by the genomic analysis of rust fungi.</title>
        <authorList>
            <person name="Duplessis S."/>
            <person name="Cuomo C.A."/>
            <person name="Lin Y.-C."/>
            <person name="Aerts A."/>
            <person name="Tisserant E."/>
            <person name="Veneault-Fourrey C."/>
            <person name="Joly D.L."/>
            <person name="Hacquard S."/>
            <person name="Amselem J."/>
            <person name="Cantarel B.L."/>
            <person name="Chiu R."/>
            <person name="Coutinho P.M."/>
            <person name="Feau N."/>
            <person name="Field M."/>
            <person name="Frey P."/>
            <person name="Gelhaye E."/>
            <person name="Goldberg J."/>
            <person name="Grabherr M.G."/>
            <person name="Kodira C.D."/>
            <person name="Kohler A."/>
            <person name="Kuees U."/>
            <person name="Lindquist E.A."/>
            <person name="Lucas S.M."/>
            <person name="Mago R."/>
            <person name="Mauceli E."/>
            <person name="Morin E."/>
            <person name="Murat C."/>
            <person name="Pangilinan J.L."/>
            <person name="Park R."/>
            <person name="Pearson M."/>
            <person name="Quesneville H."/>
            <person name="Rouhier N."/>
            <person name="Sakthikumar S."/>
            <person name="Salamov A.A."/>
            <person name="Schmutz J."/>
            <person name="Selles B."/>
            <person name="Shapiro H."/>
            <person name="Tanguay P."/>
            <person name="Tuskan G.A."/>
            <person name="Henrissat B."/>
            <person name="Van de Peer Y."/>
            <person name="Rouze P."/>
            <person name="Ellis J.G."/>
            <person name="Dodds P.N."/>
            <person name="Schein J.E."/>
            <person name="Zhong S."/>
            <person name="Hamelin R.C."/>
            <person name="Grigoriev I.V."/>
            <person name="Szabo L.J."/>
            <person name="Martin F."/>
        </authorList>
    </citation>
    <scope>NUCLEOTIDE SEQUENCE [LARGE SCALE GENOMIC DNA]</scope>
    <source>
        <strain evidence="5">98AG31 / pathotype 3-4-7</strain>
    </source>
</reference>
<keyword evidence="2" id="KW-0677">Repeat</keyword>
<dbReference type="EMBL" id="GL883149">
    <property type="protein sequence ID" value="EGG00281.1"/>
    <property type="molecule type" value="Genomic_DNA"/>
</dbReference>
<dbReference type="FunCoup" id="F4S517">
    <property type="interactions" value="311"/>
</dbReference>
<dbReference type="HOGENOM" id="CLU_031618_3_1_1"/>
<keyword evidence="5" id="KW-1185">Reference proteome</keyword>
<dbReference type="eggNOG" id="KOG1529">
    <property type="taxonomic scope" value="Eukaryota"/>
</dbReference>
<dbReference type="GO" id="GO:0005739">
    <property type="term" value="C:mitochondrion"/>
    <property type="evidence" value="ECO:0007669"/>
    <property type="project" value="TreeGrafter"/>
</dbReference>
<evidence type="ECO:0000256" key="2">
    <source>
        <dbReference type="ARBA" id="ARBA00022737"/>
    </source>
</evidence>
<dbReference type="SMART" id="SM00450">
    <property type="entry name" value="RHOD"/>
    <property type="match status" value="2"/>
</dbReference>
<evidence type="ECO:0000313" key="5">
    <source>
        <dbReference type="Proteomes" id="UP000001072"/>
    </source>
</evidence>
<dbReference type="InterPro" id="IPR001763">
    <property type="entry name" value="Rhodanese-like_dom"/>
</dbReference>
<organism evidence="5">
    <name type="scientific">Melampsora larici-populina (strain 98AG31 / pathotype 3-4-7)</name>
    <name type="common">Poplar leaf rust fungus</name>
    <dbReference type="NCBI Taxonomy" id="747676"/>
    <lineage>
        <taxon>Eukaryota</taxon>
        <taxon>Fungi</taxon>
        <taxon>Dikarya</taxon>
        <taxon>Basidiomycota</taxon>
        <taxon>Pucciniomycotina</taxon>
        <taxon>Pucciniomycetes</taxon>
        <taxon>Pucciniales</taxon>
        <taxon>Melampsoraceae</taxon>
        <taxon>Melampsora</taxon>
    </lineage>
</organism>
<dbReference type="GeneID" id="18928705"/>
<dbReference type="CDD" id="cd01448">
    <property type="entry name" value="TST_Repeat_1"/>
    <property type="match status" value="1"/>
</dbReference>
<dbReference type="VEuPathDB" id="FungiDB:MELLADRAFT_50455"/>
<dbReference type="PANTHER" id="PTHR11364:SF27">
    <property type="entry name" value="SULFURTRANSFERASE"/>
    <property type="match status" value="1"/>
</dbReference>
<dbReference type="PROSITE" id="PS50206">
    <property type="entry name" value="RHODANESE_3"/>
    <property type="match status" value="2"/>
</dbReference>
<accession>F4S517</accession>
<dbReference type="Pfam" id="PF00581">
    <property type="entry name" value="Rhodanese"/>
    <property type="match status" value="2"/>
</dbReference>
<dbReference type="SUPFAM" id="SSF52821">
    <property type="entry name" value="Rhodanese/Cell cycle control phosphatase"/>
    <property type="match status" value="2"/>
</dbReference>
<dbReference type="KEGG" id="mlr:MELLADRAFT_50455"/>
<dbReference type="AlphaFoldDB" id="F4S517"/>
<proteinExistence type="predicted"/>